<dbReference type="AlphaFoldDB" id="A0AAV5KAP5"/>
<sequence length="51" mass="5451">MIITSTLGALWPIGQSSLSLLHSSMSRINQLSSSSACGYMKGGSNKLFYIL</sequence>
<organism evidence="1 2">
    <name type="scientific">Rubroshorea leprosula</name>
    <dbReference type="NCBI Taxonomy" id="152421"/>
    <lineage>
        <taxon>Eukaryota</taxon>
        <taxon>Viridiplantae</taxon>
        <taxon>Streptophyta</taxon>
        <taxon>Embryophyta</taxon>
        <taxon>Tracheophyta</taxon>
        <taxon>Spermatophyta</taxon>
        <taxon>Magnoliopsida</taxon>
        <taxon>eudicotyledons</taxon>
        <taxon>Gunneridae</taxon>
        <taxon>Pentapetalae</taxon>
        <taxon>rosids</taxon>
        <taxon>malvids</taxon>
        <taxon>Malvales</taxon>
        <taxon>Dipterocarpaceae</taxon>
        <taxon>Rubroshorea</taxon>
    </lineage>
</organism>
<keyword evidence="2" id="KW-1185">Reference proteome</keyword>
<protein>
    <submittedName>
        <fullName evidence="1">Uncharacterized protein</fullName>
    </submittedName>
</protein>
<evidence type="ECO:0000313" key="1">
    <source>
        <dbReference type="EMBL" id="GKV21371.1"/>
    </source>
</evidence>
<dbReference type="EMBL" id="BPVZ01000057">
    <property type="protein sequence ID" value="GKV21371.1"/>
    <property type="molecule type" value="Genomic_DNA"/>
</dbReference>
<reference evidence="1 2" key="1">
    <citation type="journal article" date="2021" name="Commun. Biol.">
        <title>The genome of Shorea leprosula (Dipterocarpaceae) highlights the ecological relevance of drought in aseasonal tropical rainforests.</title>
        <authorList>
            <person name="Ng K.K.S."/>
            <person name="Kobayashi M.J."/>
            <person name="Fawcett J.A."/>
            <person name="Hatakeyama M."/>
            <person name="Paape T."/>
            <person name="Ng C.H."/>
            <person name="Ang C.C."/>
            <person name="Tnah L.H."/>
            <person name="Lee C.T."/>
            <person name="Nishiyama T."/>
            <person name="Sese J."/>
            <person name="O'Brien M.J."/>
            <person name="Copetti D."/>
            <person name="Mohd Noor M.I."/>
            <person name="Ong R.C."/>
            <person name="Putra M."/>
            <person name="Sireger I.Z."/>
            <person name="Indrioko S."/>
            <person name="Kosugi Y."/>
            <person name="Izuno A."/>
            <person name="Isagi Y."/>
            <person name="Lee S.L."/>
            <person name="Shimizu K.K."/>
        </authorList>
    </citation>
    <scope>NUCLEOTIDE SEQUENCE [LARGE SCALE GENOMIC DNA]</scope>
    <source>
        <strain evidence="1">214</strain>
    </source>
</reference>
<dbReference type="Proteomes" id="UP001054252">
    <property type="component" value="Unassembled WGS sequence"/>
</dbReference>
<comment type="caution">
    <text evidence="1">The sequence shown here is derived from an EMBL/GenBank/DDBJ whole genome shotgun (WGS) entry which is preliminary data.</text>
</comment>
<accession>A0AAV5KAP5</accession>
<evidence type="ECO:0000313" key="2">
    <source>
        <dbReference type="Proteomes" id="UP001054252"/>
    </source>
</evidence>
<name>A0AAV5KAP5_9ROSI</name>
<proteinExistence type="predicted"/>
<gene>
    <name evidence="1" type="ORF">SLEP1_g31355</name>
</gene>